<dbReference type="Pfam" id="PF00067">
    <property type="entry name" value="p450"/>
    <property type="match status" value="1"/>
</dbReference>
<protein>
    <submittedName>
        <fullName evidence="4">Cytochrome P450</fullName>
    </submittedName>
</protein>
<dbReference type="Proteomes" id="UP001501231">
    <property type="component" value="Unassembled WGS sequence"/>
</dbReference>
<dbReference type="PRINTS" id="PR00359">
    <property type="entry name" value="BP450"/>
</dbReference>
<dbReference type="InterPro" id="IPR036396">
    <property type="entry name" value="Cyt_P450_sf"/>
</dbReference>
<keyword evidence="2" id="KW-0503">Monooxygenase</keyword>
<comment type="caution">
    <text evidence="4">The sequence shown here is derived from an EMBL/GenBank/DDBJ whole genome shotgun (WGS) entry which is preliminary data.</text>
</comment>
<feature type="region of interest" description="Disordered" evidence="3">
    <location>
        <begin position="62"/>
        <end position="88"/>
    </location>
</feature>
<dbReference type="InterPro" id="IPR002397">
    <property type="entry name" value="Cyt_P450_B"/>
</dbReference>
<organism evidence="4 5">
    <name type="scientific">Actinomadura vinacea</name>
    <dbReference type="NCBI Taxonomy" id="115336"/>
    <lineage>
        <taxon>Bacteria</taxon>
        <taxon>Bacillati</taxon>
        <taxon>Actinomycetota</taxon>
        <taxon>Actinomycetes</taxon>
        <taxon>Streptosporangiales</taxon>
        <taxon>Thermomonosporaceae</taxon>
        <taxon>Actinomadura</taxon>
    </lineage>
</organism>
<dbReference type="PRINTS" id="PR00385">
    <property type="entry name" value="P450"/>
</dbReference>
<gene>
    <name evidence="4" type="ORF">GCM10010191_19180</name>
</gene>
<sequence length="402" mass="44734">MSLTPEMPLPVRRGRHCPFSPAEEFRALRSSEPVCRTTLPSGEPSWVITRYADVRRVLGDTGSFSNAAAGQGPMPPPRPANGEFPPPQPGFFVAYDPPEHTRLRRMVSGEFTMRRISRLRPYIESIVAERLDAMEAAGPPADLVQAFALPIPSSVICELLGVPYADRADFHRVGATLFDLTTPPDRQAGNFERMRRYMIDLAARRRADPGDDLLGMLLREHGADLSDEELAGICNLLLVAGHETTAKMIALGTMLLLEHPDQLAAMRDDPDLADRATEELLRYLSVVHYGFVLTATRDVTIQGRHIRAGDYVMCAFPSANRDEDLISDPERFDITRDPVQHLAFGYGAHHCVGASLARLELRVCYPALLNRFPNLQLAVPRDDIRFDTHSATYGVRSLPITW</sequence>
<accession>A0ABP5VV55</accession>
<dbReference type="InterPro" id="IPR017972">
    <property type="entry name" value="Cyt_P450_CS"/>
</dbReference>
<keyword evidence="2" id="KW-0349">Heme</keyword>
<dbReference type="RefSeq" id="WP_344588306.1">
    <property type="nucleotide sequence ID" value="NZ_BAAARW010000006.1"/>
</dbReference>
<dbReference type="EMBL" id="BAAARW010000006">
    <property type="protein sequence ID" value="GAA2410455.1"/>
    <property type="molecule type" value="Genomic_DNA"/>
</dbReference>
<evidence type="ECO:0000313" key="4">
    <source>
        <dbReference type="EMBL" id="GAA2410455.1"/>
    </source>
</evidence>
<evidence type="ECO:0000313" key="5">
    <source>
        <dbReference type="Proteomes" id="UP001501231"/>
    </source>
</evidence>
<reference evidence="5" key="1">
    <citation type="journal article" date="2019" name="Int. J. Syst. Evol. Microbiol.">
        <title>The Global Catalogue of Microorganisms (GCM) 10K type strain sequencing project: providing services to taxonomists for standard genome sequencing and annotation.</title>
        <authorList>
            <consortium name="The Broad Institute Genomics Platform"/>
            <consortium name="The Broad Institute Genome Sequencing Center for Infectious Disease"/>
            <person name="Wu L."/>
            <person name="Ma J."/>
        </authorList>
    </citation>
    <scope>NUCLEOTIDE SEQUENCE [LARGE SCALE GENOMIC DNA]</scope>
    <source>
        <strain evidence="5">JCM 3325</strain>
    </source>
</reference>
<proteinExistence type="inferred from homology"/>
<name>A0ABP5VV55_9ACTN</name>
<dbReference type="SUPFAM" id="SSF48264">
    <property type="entry name" value="Cytochrome P450"/>
    <property type="match status" value="1"/>
</dbReference>
<dbReference type="CDD" id="cd11030">
    <property type="entry name" value="CYP105-like"/>
    <property type="match status" value="1"/>
</dbReference>
<keyword evidence="5" id="KW-1185">Reference proteome</keyword>
<comment type="similarity">
    <text evidence="1 2">Belongs to the cytochrome P450 family.</text>
</comment>
<keyword evidence="2" id="KW-0408">Iron</keyword>
<evidence type="ECO:0000256" key="1">
    <source>
        <dbReference type="ARBA" id="ARBA00010617"/>
    </source>
</evidence>
<evidence type="ECO:0000256" key="3">
    <source>
        <dbReference type="SAM" id="MobiDB-lite"/>
    </source>
</evidence>
<dbReference type="PANTHER" id="PTHR46696:SF1">
    <property type="entry name" value="CYTOCHROME P450 YJIB-RELATED"/>
    <property type="match status" value="1"/>
</dbReference>
<keyword evidence="2" id="KW-0479">Metal-binding</keyword>
<dbReference type="PANTHER" id="PTHR46696">
    <property type="entry name" value="P450, PUTATIVE (EUROFUNG)-RELATED"/>
    <property type="match status" value="1"/>
</dbReference>
<evidence type="ECO:0000256" key="2">
    <source>
        <dbReference type="RuleBase" id="RU000461"/>
    </source>
</evidence>
<dbReference type="Gene3D" id="1.10.630.10">
    <property type="entry name" value="Cytochrome P450"/>
    <property type="match status" value="1"/>
</dbReference>
<dbReference type="PROSITE" id="PS00086">
    <property type="entry name" value="CYTOCHROME_P450"/>
    <property type="match status" value="1"/>
</dbReference>
<dbReference type="InterPro" id="IPR001128">
    <property type="entry name" value="Cyt_P450"/>
</dbReference>
<feature type="compositionally biased region" description="Pro residues" evidence="3">
    <location>
        <begin position="73"/>
        <end position="88"/>
    </location>
</feature>
<keyword evidence="2" id="KW-0560">Oxidoreductase</keyword>